<evidence type="ECO:0000313" key="2">
    <source>
        <dbReference type="EMBL" id="KAK9416253.1"/>
    </source>
</evidence>
<gene>
    <name evidence="2" type="ORF">SUNI508_01670</name>
</gene>
<keyword evidence="3" id="KW-1185">Reference proteome</keyword>
<accession>A0ABR2UNP7</accession>
<dbReference type="Proteomes" id="UP001408356">
    <property type="component" value="Unassembled WGS sequence"/>
</dbReference>
<proteinExistence type="predicted"/>
<organism evidence="2 3">
    <name type="scientific">Seiridium unicorne</name>
    <dbReference type="NCBI Taxonomy" id="138068"/>
    <lineage>
        <taxon>Eukaryota</taxon>
        <taxon>Fungi</taxon>
        <taxon>Dikarya</taxon>
        <taxon>Ascomycota</taxon>
        <taxon>Pezizomycotina</taxon>
        <taxon>Sordariomycetes</taxon>
        <taxon>Xylariomycetidae</taxon>
        <taxon>Amphisphaeriales</taxon>
        <taxon>Sporocadaceae</taxon>
        <taxon>Seiridium</taxon>
    </lineage>
</organism>
<feature type="region of interest" description="Disordered" evidence="1">
    <location>
        <begin position="87"/>
        <end position="111"/>
    </location>
</feature>
<protein>
    <submittedName>
        <fullName evidence="2">Chitinase</fullName>
    </submittedName>
</protein>
<sequence>MSWMDSWSRPSKSQATPAPYYLLPGGENTPYCHSCGRVIGQRKTNAAATAKTEAKYCSARCRNQKPGKFDREIESAFVKLLEGDESVMTSDGNAKPGKIASKKDKAGKKIKGDQRILVPCSAVEHLVFGKRGDGTDAEDGHSTRSGTPEPETEHEEHSSAVPGNTMQTGQEDPTPQEVMAALADGDKNHVDGDVLARMSIRSGTRIRPPQHVSEVNGSVGGEKGRAERIEENEEMLEKRRQGQKRAKEKEMVKCAARRGVVFGFNAGAATGEKKDRASERGLCEAVMNGKVVEPSFAKGDWSVRWRE</sequence>
<dbReference type="EMBL" id="JARVKF010000407">
    <property type="protein sequence ID" value="KAK9416253.1"/>
    <property type="molecule type" value="Genomic_DNA"/>
</dbReference>
<comment type="caution">
    <text evidence="2">The sequence shown here is derived from an EMBL/GenBank/DDBJ whole genome shotgun (WGS) entry which is preliminary data.</text>
</comment>
<feature type="region of interest" description="Disordered" evidence="1">
    <location>
        <begin position="129"/>
        <end position="173"/>
    </location>
</feature>
<name>A0ABR2UNP7_9PEZI</name>
<evidence type="ECO:0000256" key="1">
    <source>
        <dbReference type="SAM" id="MobiDB-lite"/>
    </source>
</evidence>
<reference evidence="2 3" key="1">
    <citation type="journal article" date="2024" name="J. Plant Pathol.">
        <title>Sequence and assembly of the genome of Seiridium unicorne, isolate CBS 538.82, causal agent of cypress canker disease.</title>
        <authorList>
            <person name="Scali E."/>
            <person name="Rocca G.D."/>
            <person name="Danti R."/>
            <person name="Garbelotto M."/>
            <person name="Barberini S."/>
            <person name="Baroncelli R."/>
            <person name="Emiliani G."/>
        </authorList>
    </citation>
    <scope>NUCLEOTIDE SEQUENCE [LARGE SCALE GENOMIC DNA]</scope>
    <source>
        <strain evidence="2 3">BM-138-508</strain>
    </source>
</reference>
<feature type="compositionally biased region" description="Polar residues" evidence="1">
    <location>
        <begin position="161"/>
        <end position="173"/>
    </location>
</feature>
<feature type="compositionally biased region" description="Basic and acidic residues" evidence="1">
    <location>
        <begin position="130"/>
        <end position="142"/>
    </location>
</feature>
<evidence type="ECO:0000313" key="3">
    <source>
        <dbReference type="Proteomes" id="UP001408356"/>
    </source>
</evidence>